<dbReference type="AlphaFoldDB" id="R8YM88"/>
<protein>
    <submittedName>
        <fullName evidence="1">Uncharacterized protein</fullName>
    </submittedName>
</protein>
<comment type="caution">
    <text evidence="1">The sequence shown here is derived from an EMBL/GenBank/DDBJ whole genome shotgun (WGS) entry which is preliminary data.</text>
</comment>
<sequence>MELAIKADQDCVVQEVLMSAGKQVRNMDLVLTLS</sequence>
<organism evidence="1 2">
    <name type="scientific">Acinetobacter pittii ANC 4050</name>
    <dbReference type="NCBI Taxonomy" id="1217691"/>
    <lineage>
        <taxon>Bacteria</taxon>
        <taxon>Pseudomonadati</taxon>
        <taxon>Pseudomonadota</taxon>
        <taxon>Gammaproteobacteria</taxon>
        <taxon>Moraxellales</taxon>
        <taxon>Moraxellaceae</taxon>
        <taxon>Acinetobacter</taxon>
        <taxon>Acinetobacter calcoaceticus/baumannii complex</taxon>
    </lineage>
</organism>
<dbReference type="Proteomes" id="UP000014024">
    <property type="component" value="Unassembled WGS sequence"/>
</dbReference>
<evidence type="ECO:0000313" key="2">
    <source>
        <dbReference type="Proteomes" id="UP000014024"/>
    </source>
</evidence>
<evidence type="ECO:0000313" key="1">
    <source>
        <dbReference type="EMBL" id="EOQ70515.1"/>
    </source>
</evidence>
<dbReference type="EMBL" id="APQM01000003">
    <property type="protein sequence ID" value="EOQ70515.1"/>
    <property type="molecule type" value="Genomic_DNA"/>
</dbReference>
<gene>
    <name evidence="1" type="ORF">F931_00806</name>
</gene>
<accession>R8YM88</accession>
<proteinExistence type="predicted"/>
<reference evidence="1 2" key="1">
    <citation type="submission" date="2013-02" db="EMBL/GenBank/DDBJ databases">
        <title>The Genome Sequence of Acinetobacter sp. ANC 4050.</title>
        <authorList>
            <consortium name="The Broad Institute Genome Sequencing Platform"/>
            <consortium name="The Broad Institute Genome Sequencing Center for Infectious Disease"/>
            <person name="Cerqueira G."/>
            <person name="Feldgarden M."/>
            <person name="Courvalin P."/>
            <person name="Perichon B."/>
            <person name="Grillot-Courvalin C."/>
            <person name="Clermont D."/>
            <person name="Rocha E."/>
            <person name="Yoon E.-J."/>
            <person name="Nemec A."/>
            <person name="Walker B."/>
            <person name="Young S.K."/>
            <person name="Zeng Q."/>
            <person name="Gargeya S."/>
            <person name="Fitzgerald M."/>
            <person name="Haas B."/>
            <person name="Abouelleil A."/>
            <person name="Alvarado L."/>
            <person name="Arachchi H.M."/>
            <person name="Berlin A.M."/>
            <person name="Chapman S.B."/>
            <person name="Dewar J."/>
            <person name="Goldberg J."/>
            <person name="Griggs A."/>
            <person name="Gujja S."/>
            <person name="Hansen M."/>
            <person name="Howarth C."/>
            <person name="Imamovic A."/>
            <person name="Larimer J."/>
            <person name="McCowan C."/>
            <person name="Murphy C."/>
            <person name="Neiman D."/>
            <person name="Pearson M."/>
            <person name="Priest M."/>
            <person name="Roberts A."/>
            <person name="Saif S."/>
            <person name="Shea T."/>
            <person name="Sisk P."/>
            <person name="Sykes S."/>
            <person name="Wortman J."/>
            <person name="Nusbaum C."/>
            <person name="Birren B."/>
        </authorList>
    </citation>
    <scope>NUCLEOTIDE SEQUENCE [LARGE SCALE GENOMIC DNA]</scope>
    <source>
        <strain evidence="1 2">ANC 4050</strain>
    </source>
</reference>
<name>R8YM88_ACIPI</name>
<dbReference type="HOGENOM" id="CLU_3371539_0_0_6"/>